<feature type="domain" description="Peptidase M28" evidence="1">
    <location>
        <begin position="79"/>
        <end position="294"/>
    </location>
</feature>
<dbReference type="AlphaFoldDB" id="A0A7H0LQM2"/>
<proteinExistence type="predicted"/>
<evidence type="ECO:0000259" key="1">
    <source>
        <dbReference type="Pfam" id="PF04389"/>
    </source>
</evidence>
<dbReference type="GO" id="GO:0008235">
    <property type="term" value="F:metalloexopeptidase activity"/>
    <property type="evidence" value="ECO:0007669"/>
    <property type="project" value="InterPro"/>
</dbReference>
<dbReference type="Gene3D" id="3.40.630.10">
    <property type="entry name" value="Zn peptidases"/>
    <property type="match status" value="1"/>
</dbReference>
<evidence type="ECO:0000313" key="3">
    <source>
        <dbReference type="Proteomes" id="UP000516148"/>
    </source>
</evidence>
<dbReference type="InterPro" id="IPR007484">
    <property type="entry name" value="Peptidase_M28"/>
</dbReference>
<dbReference type="PANTHER" id="PTHR12147:SF26">
    <property type="entry name" value="PEPTIDASE M28 DOMAIN-CONTAINING PROTEIN"/>
    <property type="match status" value="1"/>
</dbReference>
<accession>A0A7H0LQM2</accession>
<organism evidence="2 3">
    <name type="scientific">Sphingomonas alpina</name>
    <dbReference type="NCBI Taxonomy" id="653931"/>
    <lineage>
        <taxon>Bacteria</taxon>
        <taxon>Pseudomonadati</taxon>
        <taxon>Pseudomonadota</taxon>
        <taxon>Alphaproteobacteria</taxon>
        <taxon>Sphingomonadales</taxon>
        <taxon>Sphingomonadaceae</taxon>
        <taxon>Sphingomonas</taxon>
    </lineage>
</organism>
<name>A0A7H0LQM2_9SPHN</name>
<dbReference type="Pfam" id="PF04389">
    <property type="entry name" value="Peptidase_M28"/>
    <property type="match status" value="1"/>
</dbReference>
<keyword evidence="3" id="KW-1185">Reference proteome</keyword>
<dbReference type="SUPFAM" id="SSF53187">
    <property type="entry name" value="Zn-dependent exopeptidases"/>
    <property type="match status" value="1"/>
</dbReference>
<reference evidence="2 3" key="1">
    <citation type="submission" date="2020-09" db="EMBL/GenBank/DDBJ databases">
        <title>Sphingomonas sp., a new species isolated from pork steak.</title>
        <authorList>
            <person name="Heidler von Heilborn D."/>
        </authorList>
    </citation>
    <scope>NUCLEOTIDE SEQUENCE [LARGE SCALE GENOMIC DNA]</scope>
    <source>
        <strain evidence="3">S8-3T</strain>
    </source>
</reference>
<protein>
    <submittedName>
        <fullName evidence="2">M28 family peptidase</fullName>
    </submittedName>
</protein>
<dbReference type="InterPro" id="IPR045175">
    <property type="entry name" value="M28_fam"/>
</dbReference>
<evidence type="ECO:0000313" key="2">
    <source>
        <dbReference type="EMBL" id="QNQ11975.1"/>
    </source>
</evidence>
<dbReference type="PANTHER" id="PTHR12147">
    <property type="entry name" value="METALLOPEPTIDASE M28 FAMILY MEMBER"/>
    <property type="match status" value="1"/>
</dbReference>
<sequence length="305" mass="33423">MTAVPGISHAGKLPPPTADQAALATRLRAHVEAIASTPHNIEHPEELEQSAAYIEGVLSRIGYKVQRQLFGADGQIVRNIEVVIEPTLPTAQTLVIGAHYDSAGLAPGANDNGSGTAGVIELARQLADLRGKARYRIRLVLFVNEEPPYFQTPLMGSLVYAKRLKQSGERVIGMMSLETMGFYSDRAHSQHYPTPLDMLYPDKGDFIAFAGTVSSRSFVRKTIGSFRARAPFPSVGGAAPAFIQGIDWSDHWSFGQVGIPALMITDTAPFRYPHYHTAADTPDKVNYERLARVVTGLERVIRDWR</sequence>
<dbReference type="KEGG" id="spap:H3Z74_11070"/>
<dbReference type="Proteomes" id="UP000516148">
    <property type="component" value="Chromosome"/>
</dbReference>
<gene>
    <name evidence="2" type="ORF">H3Z74_11070</name>
</gene>
<dbReference type="EMBL" id="CP061038">
    <property type="protein sequence ID" value="QNQ11975.1"/>
    <property type="molecule type" value="Genomic_DNA"/>
</dbReference>
<dbReference type="GO" id="GO:0006508">
    <property type="term" value="P:proteolysis"/>
    <property type="evidence" value="ECO:0007669"/>
    <property type="project" value="InterPro"/>
</dbReference>